<proteinExistence type="predicted"/>
<reference evidence="2" key="1">
    <citation type="submission" date="2021-01" db="EMBL/GenBank/DDBJ databases">
        <title>Draft genomes of Rhodovulum sulfidophilum.</title>
        <authorList>
            <person name="Guzman M.S."/>
        </authorList>
    </citation>
    <scope>NUCLEOTIDE SEQUENCE [LARGE SCALE GENOMIC DNA]</scope>
    <source>
        <strain evidence="2">AB19</strain>
    </source>
</reference>
<gene>
    <name evidence="1" type="ORF">JMJ92_20110</name>
</gene>
<dbReference type="Proteomes" id="UP000635853">
    <property type="component" value="Unassembled WGS sequence"/>
</dbReference>
<protein>
    <recommendedName>
        <fullName evidence="3">Carboxypeptidase family protein</fullName>
    </recommendedName>
</protein>
<accession>A0ABS1RL98</accession>
<dbReference type="SUPFAM" id="SSF117074">
    <property type="entry name" value="Hypothetical protein PA1324"/>
    <property type="match status" value="1"/>
</dbReference>
<comment type="caution">
    <text evidence="1">The sequence shown here is derived from an EMBL/GenBank/DDBJ whole genome shotgun (WGS) entry which is preliminary data.</text>
</comment>
<evidence type="ECO:0008006" key="3">
    <source>
        <dbReference type="Google" id="ProtNLM"/>
    </source>
</evidence>
<evidence type="ECO:0000313" key="1">
    <source>
        <dbReference type="EMBL" id="MBL3580431.1"/>
    </source>
</evidence>
<evidence type="ECO:0000313" key="2">
    <source>
        <dbReference type="Proteomes" id="UP000635853"/>
    </source>
</evidence>
<organism evidence="1 2">
    <name type="scientific">Rhodovulum visakhapatnamense</name>
    <dbReference type="NCBI Taxonomy" id="364297"/>
    <lineage>
        <taxon>Bacteria</taxon>
        <taxon>Pseudomonadati</taxon>
        <taxon>Pseudomonadota</taxon>
        <taxon>Alphaproteobacteria</taxon>
        <taxon>Rhodobacterales</taxon>
        <taxon>Paracoccaceae</taxon>
        <taxon>Rhodovulum</taxon>
    </lineage>
</organism>
<dbReference type="EMBL" id="JAESIL010000145">
    <property type="protein sequence ID" value="MBL3580431.1"/>
    <property type="molecule type" value="Genomic_DNA"/>
</dbReference>
<keyword evidence="2" id="KW-1185">Reference proteome</keyword>
<name>A0ABS1RL98_9RHOB</name>
<dbReference type="RefSeq" id="WP_143540622.1">
    <property type="nucleotide sequence ID" value="NZ_JAESIM010000099.1"/>
</dbReference>
<sequence>MQTVVETKNPFDPNAGKYILASGSAQIDGQAFFRQKGGGVVTCAGEQVALAPATPYQQERIQIIYGSVEGGARTTAFGNVPPEIDSRAEAMSRKSVCDADGNFTFRGLAAGDYYVVTRAVWSIGGAPQGGLLSKRIRIRPGEKVRAIIN</sequence>